<dbReference type="Pfam" id="PF01491">
    <property type="entry name" value="Frataxin_Cyay"/>
    <property type="match status" value="1"/>
</dbReference>
<gene>
    <name evidence="4 5" type="primary">cyaY</name>
    <name evidence="5" type="ORF">AACH11_01695</name>
</gene>
<comment type="caution">
    <text evidence="5">The sequence shown here is derived from an EMBL/GenBank/DDBJ whole genome shotgun (WGS) entry which is preliminary data.</text>
</comment>
<accession>A0ABU9B4K8</accession>
<dbReference type="PROSITE" id="PS01344">
    <property type="entry name" value="FRATAXIN_1"/>
    <property type="match status" value="1"/>
</dbReference>
<comment type="function">
    <text evidence="4">Involved in iron-sulfur (Fe-S) cluster assembly. May act as a regulator of Fe-S biogenesis.</text>
</comment>
<keyword evidence="2 4" id="KW-0479">Metal-binding</keyword>
<organism evidence="5 6">
    <name type="scientific">Pseudaquabacterium rugosum</name>
    <dbReference type="NCBI Taxonomy" id="2984194"/>
    <lineage>
        <taxon>Bacteria</taxon>
        <taxon>Pseudomonadati</taxon>
        <taxon>Pseudomonadota</taxon>
        <taxon>Betaproteobacteria</taxon>
        <taxon>Burkholderiales</taxon>
        <taxon>Sphaerotilaceae</taxon>
        <taxon>Pseudaquabacterium</taxon>
    </lineage>
</organism>
<protein>
    <recommendedName>
        <fullName evidence="4">Iron-sulfur cluster assembly protein CyaY</fullName>
    </recommendedName>
</protein>
<dbReference type="InterPro" id="IPR020895">
    <property type="entry name" value="Frataxin_CS"/>
</dbReference>
<dbReference type="RefSeq" id="WP_341372457.1">
    <property type="nucleotide sequence ID" value="NZ_JBBUTF010000002.1"/>
</dbReference>
<comment type="similarity">
    <text evidence="1 4">Belongs to the frataxin family.</text>
</comment>
<dbReference type="Proteomes" id="UP001368500">
    <property type="component" value="Unassembled WGS sequence"/>
</dbReference>
<dbReference type="CDD" id="cd00503">
    <property type="entry name" value="Frataxin"/>
    <property type="match status" value="1"/>
</dbReference>
<evidence type="ECO:0000256" key="4">
    <source>
        <dbReference type="HAMAP-Rule" id="MF_00142"/>
    </source>
</evidence>
<evidence type="ECO:0000313" key="6">
    <source>
        <dbReference type="Proteomes" id="UP001368500"/>
    </source>
</evidence>
<dbReference type="SUPFAM" id="SSF55387">
    <property type="entry name" value="Frataxin/Nqo15-like"/>
    <property type="match status" value="1"/>
</dbReference>
<name>A0ABU9B4K8_9BURK</name>
<keyword evidence="3 4" id="KW-0408">Iron</keyword>
<proteinExistence type="inferred from homology"/>
<evidence type="ECO:0000256" key="2">
    <source>
        <dbReference type="ARBA" id="ARBA00022723"/>
    </source>
</evidence>
<sequence>MSAAPPATPLSDSDFHRLSHAVLQHIETTADRWLEDDVIDIDVHRTGGLLELSFPGGSKIVINTQPPLHELWLASKAAGQHFRHVEGRWIDTRDGHEFFAVLSTQASAQGGKALRFDPPV</sequence>
<dbReference type="EMBL" id="JBBUTF010000002">
    <property type="protein sequence ID" value="MEK8024679.1"/>
    <property type="molecule type" value="Genomic_DNA"/>
</dbReference>
<dbReference type="InterPro" id="IPR002908">
    <property type="entry name" value="Frataxin/CyaY"/>
</dbReference>
<dbReference type="HAMAP" id="MF_00142">
    <property type="entry name" value="CyaY"/>
    <property type="match status" value="1"/>
</dbReference>
<dbReference type="PANTHER" id="PTHR16821">
    <property type="entry name" value="FRATAXIN"/>
    <property type="match status" value="1"/>
</dbReference>
<dbReference type="PANTHER" id="PTHR16821:SF2">
    <property type="entry name" value="FRATAXIN, MITOCHONDRIAL"/>
    <property type="match status" value="1"/>
</dbReference>
<dbReference type="PROSITE" id="PS50810">
    <property type="entry name" value="FRATAXIN_2"/>
    <property type="match status" value="1"/>
</dbReference>
<dbReference type="InterPro" id="IPR036524">
    <property type="entry name" value="Frataxin/CyaY_sf"/>
</dbReference>
<evidence type="ECO:0000256" key="3">
    <source>
        <dbReference type="ARBA" id="ARBA00023004"/>
    </source>
</evidence>
<dbReference type="SMART" id="SM01219">
    <property type="entry name" value="Frataxin_Cyay"/>
    <property type="match status" value="1"/>
</dbReference>
<reference evidence="5 6" key="1">
    <citation type="submission" date="2024-04" db="EMBL/GenBank/DDBJ databases">
        <title>Novel species of the genus Ideonella isolated from streams.</title>
        <authorList>
            <person name="Lu H."/>
        </authorList>
    </citation>
    <scope>NUCLEOTIDE SEQUENCE [LARGE SCALE GENOMIC DNA]</scope>
    <source>
        <strain evidence="5 6">BYS139W</strain>
    </source>
</reference>
<evidence type="ECO:0000256" key="1">
    <source>
        <dbReference type="ARBA" id="ARBA00008183"/>
    </source>
</evidence>
<dbReference type="InterPro" id="IPR047584">
    <property type="entry name" value="CyaY"/>
</dbReference>
<dbReference type="Gene3D" id="3.30.920.10">
    <property type="entry name" value="Frataxin/CyaY"/>
    <property type="match status" value="1"/>
</dbReference>
<evidence type="ECO:0000313" key="5">
    <source>
        <dbReference type="EMBL" id="MEK8024679.1"/>
    </source>
</evidence>
<dbReference type="NCBIfam" id="TIGR03421">
    <property type="entry name" value="FeS_CyaY"/>
    <property type="match status" value="1"/>
</dbReference>
<keyword evidence="6" id="KW-1185">Reference proteome</keyword>